<dbReference type="PANTHER" id="PTHR44394:SF1">
    <property type="entry name" value="BETA-ALANINE-ACTIVATING ENZYME"/>
    <property type="match status" value="1"/>
</dbReference>
<dbReference type="Gene3D" id="3.40.50.12780">
    <property type="entry name" value="N-terminal domain of ligase-like"/>
    <property type="match status" value="2"/>
</dbReference>
<organism evidence="2 3">
    <name type="scientific">Hibiscus syriacus</name>
    <name type="common">Rose of Sharon</name>
    <dbReference type="NCBI Taxonomy" id="106335"/>
    <lineage>
        <taxon>Eukaryota</taxon>
        <taxon>Viridiplantae</taxon>
        <taxon>Streptophyta</taxon>
        <taxon>Embryophyta</taxon>
        <taxon>Tracheophyta</taxon>
        <taxon>Spermatophyta</taxon>
        <taxon>Magnoliopsida</taxon>
        <taxon>eudicotyledons</taxon>
        <taxon>Gunneridae</taxon>
        <taxon>Pentapetalae</taxon>
        <taxon>rosids</taxon>
        <taxon>malvids</taxon>
        <taxon>Malvales</taxon>
        <taxon>Malvaceae</taxon>
        <taxon>Malvoideae</taxon>
        <taxon>Hibiscus</taxon>
    </lineage>
</organism>
<dbReference type="GO" id="GO:0043041">
    <property type="term" value="P:amino acid activation for nonribosomal peptide biosynthetic process"/>
    <property type="evidence" value="ECO:0007669"/>
    <property type="project" value="TreeGrafter"/>
</dbReference>
<name>A0A6A2XQX9_HIBSY</name>
<dbReference type="SUPFAM" id="SSF56801">
    <property type="entry name" value="Acetyl-CoA synthetase-like"/>
    <property type="match status" value="1"/>
</dbReference>
<dbReference type="Gene3D" id="1.10.1200.10">
    <property type="entry name" value="ACP-like"/>
    <property type="match status" value="1"/>
</dbReference>
<dbReference type="SUPFAM" id="SSF47336">
    <property type="entry name" value="ACP-like"/>
    <property type="match status" value="1"/>
</dbReference>
<dbReference type="InterPro" id="IPR000873">
    <property type="entry name" value="AMP-dep_synth/lig_dom"/>
</dbReference>
<dbReference type="EMBL" id="VEPZ02001331">
    <property type="protein sequence ID" value="KAE8678941.1"/>
    <property type="molecule type" value="Genomic_DNA"/>
</dbReference>
<gene>
    <name evidence="2" type="ORF">F3Y22_tig00111402pilonHSYRG00511</name>
</gene>
<dbReference type="Pfam" id="PF00501">
    <property type="entry name" value="AMP-binding"/>
    <property type="match status" value="2"/>
</dbReference>
<keyword evidence="2" id="KW-0436">Ligase</keyword>
<feature type="domain" description="AMP-dependent synthetase/ligase" evidence="1">
    <location>
        <begin position="267"/>
        <end position="395"/>
    </location>
</feature>
<dbReference type="AlphaFoldDB" id="A0A6A2XQX9"/>
<dbReference type="Proteomes" id="UP000436088">
    <property type="component" value="Unassembled WGS sequence"/>
</dbReference>
<evidence type="ECO:0000313" key="2">
    <source>
        <dbReference type="EMBL" id="KAE8678941.1"/>
    </source>
</evidence>
<keyword evidence="3" id="KW-1185">Reference proteome</keyword>
<feature type="domain" description="AMP-dependent synthetase/ligase" evidence="1">
    <location>
        <begin position="142"/>
        <end position="266"/>
    </location>
</feature>
<dbReference type="InterPro" id="IPR052091">
    <property type="entry name" value="Beta-ala_Activ/Resist"/>
</dbReference>
<sequence length="780" mass="87017">MACSSDDEQETQQQHCCLSHEFYTAASKNPEKIAIIHASPSKPSATGVHFDRELINGGIPPVYKGDRCFTFADLLASVEYLSFRLRSVLGDADDPYLIKPQTSGDKSNGKHPGSVQMSEASLNFIRGVCQHTDLEDMYIPKTVALFMPPSVEYIVSVLSVLKCGEAFLPLDPSWPRDRILSTLTSSNASLVIMCGSSFGESGSELLDQSHWISECSSCPILRFSMEARIKPHKSQPSLAWPCENERKRLFCYLMYTSGSAEKPKGAYSINRLTAVPSLMRMILPVMQSQHDIHISSSLKLLILSGEILPLSLWNMLSSLLPKTTILNLYGSTEVSGDCLYFDCKRLPSILEMEKLTSVPIGLPISKCSTVLIGETNNPNVGEIFVRGLCVSTGYFFENAIIPLKNAKLHRKSICKCSMEDCGSQIYFRTGDFAHLLPSGDLVFLGRKDRTINVNGQRIALEEVEDTLRGHSDVVDAAVIFQKNQGEDEFIIAFILLKEKVNGKVDYAQLSDSIFSVSHVQDEISDTGASNLMQVIKKAFCNALMVEDVSDDDDFFMIGGNSIAAAYVSHNLGINMRLMYTFSTPAKLLASFLEKKVSNNTKFGTNDNPESIMEPNKVNEFSVIESETLNTLGLKLQRPFSRTSYERNDDQADWSKRLKVDLDKYYALQPVDWFCGYPWNSSPMPKSCSFSRCNKVMREGRHVVNGNWQAQSVEVSGSRTGYLQELWKVHMESCVDASPLVVFKDSDIYLFVGSHSHKFLCINAKSGKPDYKDELKVLRQL</sequence>
<reference evidence="2" key="1">
    <citation type="submission" date="2019-09" db="EMBL/GenBank/DDBJ databases">
        <title>Draft genome information of white flower Hibiscus syriacus.</title>
        <authorList>
            <person name="Kim Y.-M."/>
        </authorList>
    </citation>
    <scope>NUCLEOTIDE SEQUENCE [LARGE SCALE GENOMIC DNA]</scope>
    <source>
        <strain evidence="2">YM2019G1</strain>
    </source>
</reference>
<proteinExistence type="predicted"/>
<accession>A0A6A2XQX9</accession>
<evidence type="ECO:0000259" key="1">
    <source>
        <dbReference type="Pfam" id="PF00501"/>
    </source>
</evidence>
<dbReference type="PANTHER" id="PTHR44394">
    <property type="entry name" value="BETA-ALANINE-ACTIVATING ENZYME"/>
    <property type="match status" value="1"/>
</dbReference>
<dbReference type="Gene3D" id="3.30.300.30">
    <property type="match status" value="1"/>
</dbReference>
<dbReference type="InterPro" id="IPR042099">
    <property type="entry name" value="ANL_N_sf"/>
</dbReference>
<evidence type="ECO:0000313" key="3">
    <source>
        <dbReference type="Proteomes" id="UP000436088"/>
    </source>
</evidence>
<comment type="caution">
    <text evidence="2">The sequence shown here is derived from an EMBL/GenBank/DDBJ whole genome shotgun (WGS) entry which is preliminary data.</text>
</comment>
<protein>
    <submittedName>
        <fullName evidence="2">AMP-dependent synthetase and ligase family protein, putative isoform 2</fullName>
    </submittedName>
</protein>
<dbReference type="InterPro" id="IPR045851">
    <property type="entry name" value="AMP-bd_C_sf"/>
</dbReference>
<dbReference type="InterPro" id="IPR036736">
    <property type="entry name" value="ACP-like_sf"/>
</dbReference>
<dbReference type="GO" id="GO:0016874">
    <property type="term" value="F:ligase activity"/>
    <property type="evidence" value="ECO:0007669"/>
    <property type="project" value="UniProtKB-KW"/>
</dbReference>